<gene>
    <name evidence="2" type="ORF">SJS82_09475</name>
</gene>
<dbReference type="Proteomes" id="UP001285835">
    <property type="component" value="Unassembled WGS sequence"/>
</dbReference>
<feature type="region of interest" description="Disordered" evidence="1">
    <location>
        <begin position="32"/>
        <end position="71"/>
    </location>
</feature>
<evidence type="ECO:0000313" key="3">
    <source>
        <dbReference type="Proteomes" id="UP001285835"/>
    </source>
</evidence>
<sequence length="158" mass="17068">MQDPLLDPLRQRILARMGIPLWQLRARGLPDQPADAAATRQPPVTPAAADAATPRQPVTPAAEDTATPRQPVAVPTGKLWLQAEALPAPSLLGDICQWLGIGTDEVSLLGELPEGVTPPLLWLTAPDPRWPHALVCPLKPGPAHKRALWQQCRQRQPG</sequence>
<dbReference type="EMBL" id="JAWZXF010000009">
    <property type="protein sequence ID" value="MDX7922162.1"/>
    <property type="molecule type" value="Genomic_DNA"/>
</dbReference>
<protein>
    <recommendedName>
        <fullName evidence="4">DNA polymerase III subunit psi</fullName>
    </recommendedName>
</protein>
<evidence type="ECO:0000313" key="2">
    <source>
        <dbReference type="EMBL" id="MDX7922162.1"/>
    </source>
</evidence>
<proteinExistence type="predicted"/>
<evidence type="ECO:0008006" key="4">
    <source>
        <dbReference type="Google" id="ProtNLM"/>
    </source>
</evidence>
<dbReference type="AlphaFoldDB" id="A0AAP6GBJ4"/>
<name>A0AAP6GBJ4_AERME</name>
<dbReference type="RefSeq" id="WP_319917000.1">
    <property type="nucleotide sequence ID" value="NZ_JAWZXF010000009.1"/>
</dbReference>
<organism evidence="2 3">
    <name type="scientific">Aeromonas media</name>
    <dbReference type="NCBI Taxonomy" id="651"/>
    <lineage>
        <taxon>Bacteria</taxon>
        <taxon>Pseudomonadati</taxon>
        <taxon>Pseudomonadota</taxon>
        <taxon>Gammaproteobacteria</taxon>
        <taxon>Aeromonadales</taxon>
        <taxon>Aeromonadaceae</taxon>
        <taxon>Aeromonas</taxon>
    </lineage>
</organism>
<comment type="caution">
    <text evidence="2">The sequence shown here is derived from an EMBL/GenBank/DDBJ whole genome shotgun (WGS) entry which is preliminary data.</text>
</comment>
<evidence type="ECO:0000256" key="1">
    <source>
        <dbReference type="SAM" id="MobiDB-lite"/>
    </source>
</evidence>
<accession>A0AAP6GBJ4</accession>
<feature type="compositionally biased region" description="Low complexity" evidence="1">
    <location>
        <begin position="46"/>
        <end position="58"/>
    </location>
</feature>
<reference evidence="2" key="1">
    <citation type="submission" date="2023-11" db="EMBL/GenBank/DDBJ databases">
        <title>WGS of Aeromonas in Northern Israel.</title>
        <authorList>
            <person name="Hershko Y."/>
        </authorList>
    </citation>
    <scope>NUCLEOTIDE SEQUENCE</scope>
    <source>
        <strain evidence="2">02297</strain>
    </source>
</reference>